<dbReference type="PANTHER" id="PTHR12053">
    <property type="entry name" value="PROTEASE FAMILY M28 PLASMA GLUTAMATE CARBOXYPEPTIDASE-RELATED"/>
    <property type="match status" value="1"/>
</dbReference>
<keyword evidence="24" id="KW-1185">Reference proteome</keyword>
<evidence type="ECO:0000256" key="2">
    <source>
        <dbReference type="ARBA" id="ARBA00004371"/>
    </source>
</evidence>
<evidence type="ECO:0000256" key="9">
    <source>
        <dbReference type="ARBA" id="ARBA00022723"/>
    </source>
</evidence>
<evidence type="ECO:0000256" key="7">
    <source>
        <dbReference type="ARBA" id="ARBA00022645"/>
    </source>
</evidence>
<sequence length="575" mass="64337">MIKKILFLGLFSVTFSSLTQAQAIKKQSTKESLEQTVIISFSGDLAYETTAFVEKYWRVVGNKGFNESIHFIAQNLESAGFILEEKAKPNNRLTYRIEKRPLKNPTWEMVDALVTFNSKEAPLLAHKTNRNMVALNSYSTPKEGVTAEVVYVEDVQKLKKMDVKGKIVFAETSPSRIYNDAIVKGGAIGLMTYDNPSYLQPEKNTTSIQFRSIPLNSKLKPWAIALSYQAKERLKESLSNGPITLNVQIETKIYESEELTIVADIKGNKLPNERLVFSAHVQEPGANDNATGVGVALEMATLSAKLLKNNTWNPTRTLTFLWGDEIVSTGRYVQEDKMRAQDIKWGISLDMVGENTDITGGSFLIEKMPDPSAIWTRGNDKHSEWGGSKMSLDQMKPHYLNDFVIGEFEAQGKRANWEVNTNPFEGGSDHMPFLRSNIPSVLFWHFTDQFYHTDNDRLDKVSKETLKNVGTASLLSAYTLLNSDATTAKTIITHIETAAISRLHEELKQGKIAIKKGDKLAEQIEIIKAWEDWYVKAIATTSDMSPEATSLKEAIEKAQASVRATSEAALLEMSN</sequence>
<keyword evidence="13" id="KW-0862">Zinc</keyword>
<dbReference type="EMBL" id="JBHSLA010000001">
    <property type="protein sequence ID" value="MFC5194290.1"/>
    <property type="molecule type" value="Genomic_DNA"/>
</dbReference>
<dbReference type="Proteomes" id="UP001596162">
    <property type="component" value="Unassembled WGS sequence"/>
</dbReference>
<evidence type="ECO:0000256" key="3">
    <source>
        <dbReference type="ARBA" id="ARBA00004555"/>
    </source>
</evidence>
<keyword evidence="7" id="KW-0121">Carboxypeptidase</keyword>
<evidence type="ECO:0000256" key="5">
    <source>
        <dbReference type="ARBA" id="ARBA00014116"/>
    </source>
</evidence>
<evidence type="ECO:0000256" key="4">
    <source>
        <dbReference type="ARBA" id="ARBA00004613"/>
    </source>
</evidence>
<evidence type="ECO:0000256" key="15">
    <source>
        <dbReference type="ARBA" id="ARBA00023049"/>
    </source>
</evidence>
<evidence type="ECO:0000313" key="23">
    <source>
        <dbReference type="EMBL" id="MFC5194290.1"/>
    </source>
</evidence>
<evidence type="ECO:0000256" key="10">
    <source>
        <dbReference type="ARBA" id="ARBA00022729"/>
    </source>
</evidence>
<dbReference type="RefSeq" id="WP_376858404.1">
    <property type="nucleotide sequence ID" value="NZ_JBHSLA010000001.1"/>
</dbReference>
<gene>
    <name evidence="23" type="ORF">ACFPH8_03010</name>
</gene>
<proteinExistence type="predicted"/>
<evidence type="ECO:0000256" key="12">
    <source>
        <dbReference type="ARBA" id="ARBA00022824"/>
    </source>
</evidence>
<accession>A0ABW0C4W0</accession>
<comment type="subunit">
    <text evidence="19">Homodimer. The monomeric form is inactive while the homodimer is active.</text>
</comment>
<evidence type="ECO:0000256" key="13">
    <source>
        <dbReference type="ARBA" id="ARBA00022833"/>
    </source>
</evidence>
<organism evidence="23 24">
    <name type="scientific">Bizionia hallyeonensis</name>
    <dbReference type="NCBI Taxonomy" id="1123757"/>
    <lineage>
        <taxon>Bacteria</taxon>
        <taxon>Pseudomonadati</taxon>
        <taxon>Bacteroidota</taxon>
        <taxon>Flavobacteriia</taxon>
        <taxon>Flavobacteriales</taxon>
        <taxon>Flavobacteriaceae</taxon>
        <taxon>Bizionia</taxon>
    </lineage>
</organism>
<keyword evidence="9" id="KW-0479">Metal-binding</keyword>
<dbReference type="InterPro" id="IPR007484">
    <property type="entry name" value="Peptidase_M28"/>
</dbReference>
<evidence type="ECO:0000256" key="8">
    <source>
        <dbReference type="ARBA" id="ARBA00022670"/>
    </source>
</evidence>
<keyword evidence="10 21" id="KW-0732">Signal</keyword>
<dbReference type="Gene3D" id="3.40.630.10">
    <property type="entry name" value="Zn peptidases"/>
    <property type="match status" value="1"/>
</dbReference>
<evidence type="ECO:0000256" key="14">
    <source>
        <dbReference type="ARBA" id="ARBA00023034"/>
    </source>
</evidence>
<evidence type="ECO:0000256" key="1">
    <source>
        <dbReference type="ARBA" id="ARBA00004240"/>
    </source>
</evidence>
<evidence type="ECO:0000256" key="17">
    <source>
        <dbReference type="ARBA" id="ARBA00023180"/>
    </source>
</evidence>
<evidence type="ECO:0000256" key="18">
    <source>
        <dbReference type="ARBA" id="ARBA00023228"/>
    </source>
</evidence>
<dbReference type="Pfam" id="PF04389">
    <property type="entry name" value="Peptidase_M28"/>
    <property type="match status" value="1"/>
</dbReference>
<reference evidence="24" key="1">
    <citation type="journal article" date="2019" name="Int. J. Syst. Evol. Microbiol.">
        <title>The Global Catalogue of Microorganisms (GCM) 10K type strain sequencing project: providing services to taxonomists for standard genome sequencing and annotation.</title>
        <authorList>
            <consortium name="The Broad Institute Genomics Platform"/>
            <consortium name="The Broad Institute Genome Sequencing Center for Infectious Disease"/>
            <person name="Wu L."/>
            <person name="Ma J."/>
        </authorList>
    </citation>
    <scope>NUCLEOTIDE SEQUENCE [LARGE SCALE GENOMIC DNA]</scope>
    <source>
        <strain evidence="24">JCM 17978</strain>
    </source>
</reference>
<evidence type="ECO:0000259" key="22">
    <source>
        <dbReference type="Pfam" id="PF04389"/>
    </source>
</evidence>
<evidence type="ECO:0000256" key="20">
    <source>
        <dbReference type="ARBA" id="ARBA00033328"/>
    </source>
</evidence>
<protein>
    <recommendedName>
        <fullName evidence="5">Carboxypeptidase Q</fullName>
    </recommendedName>
    <alternativeName>
        <fullName evidence="20">Plasma glutamate carboxypeptidase</fullName>
    </alternativeName>
</protein>
<keyword evidence="18" id="KW-0458">Lysosome</keyword>
<keyword evidence="14" id="KW-0333">Golgi apparatus</keyword>
<feature type="domain" description="Peptidase M28" evidence="22">
    <location>
        <begin position="261"/>
        <end position="473"/>
    </location>
</feature>
<comment type="subcellular location">
    <subcellularLocation>
        <location evidence="1">Endoplasmic reticulum</location>
    </subcellularLocation>
    <subcellularLocation>
        <location evidence="3">Golgi apparatus</location>
    </subcellularLocation>
    <subcellularLocation>
        <location evidence="2">Lysosome</location>
    </subcellularLocation>
    <subcellularLocation>
        <location evidence="4">Secreted</location>
    </subcellularLocation>
</comment>
<keyword evidence="8" id="KW-0645">Protease</keyword>
<evidence type="ECO:0000313" key="24">
    <source>
        <dbReference type="Proteomes" id="UP001596162"/>
    </source>
</evidence>
<evidence type="ECO:0000256" key="19">
    <source>
        <dbReference type="ARBA" id="ARBA00025833"/>
    </source>
</evidence>
<dbReference type="InterPro" id="IPR046450">
    <property type="entry name" value="PA_dom_sf"/>
</dbReference>
<keyword evidence="15" id="KW-0482">Metalloprotease</keyword>
<evidence type="ECO:0000256" key="21">
    <source>
        <dbReference type="SAM" id="SignalP"/>
    </source>
</evidence>
<dbReference type="SUPFAM" id="SSF53187">
    <property type="entry name" value="Zn-dependent exopeptidases"/>
    <property type="match status" value="1"/>
</dbReference>
<keyword evidence="17" id="KW-0325">Glycoprotein</keyword>
<keyword evidence="12" id="KW-0256">Endoplasmic reticulum</keyword>
<evidence type="ECO:0000256" key="11">
    <source>
        <dbReference type="ARBA" id="ARBA00022801"/>
    </source>
</evidence>
<name>A0ABW0C4W0_9FLAO</name>
<dbReference type="SUPFAM" id="SSF52025">
    <property type="entry name" value="PA domain"/>
    <property type="match status" value="1"/>
</dbReference>
<keyword evidence="16" id="KW-0865">Zymogen</keyword>
<keyword evidence="11" id="KW-0378">Hydrolase</keyword>
<evidence type="ECO:0000256" key="16">
    <source>
        <dbReference type="ARBA" id="ARBA00023145"/>
    </source>
</evidence>
<dbReference type="InterPro" id="IPR039866">
    <property type="entry name" value="CPQ"/>
</dbReference>
<keyword evidence="6" id="KW-0964">Secreted</keyword>
<evidence type="ECO:0000256" key="6">
    <source>
        <dbReference type="ARBA" id="ARBA00022525"/>
    </source>
</evidence>
<feature type="signal peptide" evidence="21">
    <location>
        <begin position="1"/>
        <end position="21"/>
    </location>
</feature>
<dbReference type="Gene3D" id="3.50.30.30">
    <property type="match status" value="1"/>
</dbReference>
<feature type="chain" id="PRO_5046006607" description="Carboxypeptidase Q" evidence="21">
    <location>
        <begin position="22"/>
        <end position="575"/>
    </location>
</feature>
<dbReference type="PANTHER" id="PTHR12053:SF3">
    <property type="entry name" value="CARBOXYPEPTIDASE Q"/>
    <property type="match status" value="1"/>
</dbReference>
<comment type="caution">
    <text evidence="23">The sequence shown here is derived from an EMBL/GenBank/DDBJ whole genome shotgun (WGS) entry which is preliminary data.</text>
</comment>